<comment type="similarity">
    <text evidence="1 7">Belongs to the 4-hydroxy-2-oxovalerate aldolase family.</text>
</comment>
<comment type="catalytic activity">
    <reaction evidence="7">
        <text>(S)-4-hydroxy-2-oxopentanoate = acetaldehyde + pyruvate</text>
        <dbReference type="Rhea" id="RHEA:22624"/>
        <dbReference type="ChEBI" id="CHEBI:15343"/>
        <dbReference type="ChEBI" id="CHEBI:15361"/>
        <dbReference type="ChEBI" id="CHEBI:73143"/>
        <dbReference type="EC" id="4.1.3.39"/>
    </reaction>
</comment>
<dbReference type="PROSITE" id="PS50991">
    <property type="entry name" value="PYR_CT"/>
    <property type="match status" value="1"/>
</dbReference>
<accession>A0A3S0UJ62</accession>
<dbReference type="InterPro" id="IPR035685">
    <property type="entry name" value="DRE_TIM_HOA"/>
</dbReference>
<evidence type="ECO:0000256" key="3">
    <source>
        <dbReference type="ARBA" id="ARBA00022797"/>
    </source>
</evidence>
<dbReference type="GO" id="GO:0003852">
    <property type="term" value="F:2-isopropylmalate synthase activity"/>
    <property type="evidence" value="ECO:0007669"/>
    <property type="project" value="TreeGrafter"/>
</dbReference>
<evidence type="ECO:0000256" key="8">
    <source>
        <dbReference type="NCBIfam" id="TIGR03217"/>
    </source>
</evidence>
<dbReference type="OrthoDB" id="9804858at2"/>
<feature type="binding site" evidence="7">
    <location>
        <position position="14"/>
    </location>
    <ligand>
        <name>Mn(2+)</name>
        <dbReference type="ChEBI" id="CHEBI:29035"/>
    </ligand>
</feature>
<keyword evidence="3 7" id="KW-0058">Aromatic hydrocarbons catabolism</keyword>
<evidence type="ECO:0000256" key="7">
    <source>
        <dbReference type="HAMAP-Rule" id="MF_01656"/>
    </source>
</evidence>
<feature type="binding site" evidence="7">
    <location>
        <begin position="13"/>
        <end position="14"/>
    </location>
    <ligand>
        <name>substrate</name>
    </ligand>
</feature>
<evidence type="ECO:0000256" key="2">
    <source>
        <dbReference type="ARBA" id="ARBA00022723"/>
    </source>
</evidence>
<feature type="binding site" evidence="7">
    <location>
        <position position="194"/>
    </location>
    <ligand>
        <name>substrate</name>
    </ligand>
</feature>
<dbReference type="InterPro" id="IPR013785">
    <property type="entry name" value="Aldolase_TIM"/>
</dbReference>
<evidence type="ECO:0000256" key="6">
    <source>
        <dbReference type="ARBA" id="ARBA00023518"/>
    </source>
</evidence>
<evidence type="ECO:0000313" key="10">
    <source>
        <dbReference type="EMBL" id="RUQ32811.1"/>
    </source>
</evidence>
<dbReference type="EMBL" id="RYZZ01000001">
    <property type="protein sequence ID" value="RUQ32811.1"/>
    <property type="molecule type" value="Genomic_DNA"/>
</dbReference>
<feature type="binding site" evidence="7">
    <location>
        <position position="194"/>
    </location>
    <ligand>
        <name>Mn(2+)</name>
        <dbReference type="ChEBI" id="CHEBI:29035"/>
    </ligand>
</feature>
<proteinExistence type="inferred from homology"/>
<keyword evidence="11" id="KW-1185">Reference proteome</keyword>
<comment type="catalytic activity">
    <reaction evidence="6">
        <text>(S)-4-hydroxy-2-oxohexanoate = propanal + pyruvate</text>
        <dbReference type="Rhea" id="RHEA:36003"/>
        <dbReference type="ChEBI" id="CHEBI:15361"/>
        <dbReference type="ChEBI" id="CHEBI:17153"/>
        <dbReference type="ChEBI" id="CHEBI:73142"/>
        <dbReference type="EC" id="4.1.3.43"/>
    </reaction>
    <physiologicalReaction direction="left-to-right" evidence="6">
        <dbReference type="Rhea" id="RHEA:36004"/>
    </physiologicalReaction>
</comment>
<dbReference type="Proteomes" id="UP000267430">
    <property type="component" value="Unassembled WGS sequence"/>
</dbReference>
<dbReference type="InterPro" id="IPR050073">
    <property type="entry name" value="2-IPM_HCS-like"/>
</dbReference>
<dbReference type="GO" id="GO:0008701">
    <property type="term" value="F:4-hydroxy-2-oxovalerate aldolase activity"/>
    <property type="evidence" value="ECO:0007669"/>
    <property type="project" value="UniProtKB-UniRule"/>
</dbReference>
<keyword evidence="4 7" id="KW-0464">Manganese</keyword>
<evidence type="ECO:0000256" key="5">
    <source>
        <dbReference type="ARBA" id="ARBA00023239"/>
    </source>
</evidence>
<feature type="active site" description="Proton acceptor" evidence="7">
    <location>
        <position position="17"/>
    </location>
</feature>
<dbReference type="PANTHER" id="PTHR10277:SF9">
    <property type="entry name" value="2-ISOPROPYLMALATE SYNTHASE 1, CHLOROPLASTIC-RELATED"/>
    <property type="match status" value="1"/>
</dbReference>
<dbReference type="AlphaFoldDB" id="A0A3S0UJ62"/>
<dbReference type="Gene3D" id="3.20.20.70">
    <property type="entry name" value="Aldolase class I"/>
    <property type="match status" value="1"/>
</dbReference>
<evidence type="ECO:0000256" key="1">
    <source>
        <dbReference type="ARBA" id="ARBA00008944"/>
    </source>
</evidence>
<dbReference type="GO" id="GO:0009098">
    <property type="term" value="P:L-leucine biosynthetic process"/>
    <property type="evidence" value="ECO:0007669"/>
    <property type="project" value="TreeGrafter"/>
</dbReference>
<dbReference type="InterPro" id="IPR000891">
    <property type="entry name" value="PYR_CT"/>
</dbReference>
<dbReference type="Gene3D" id="1.10.8.60">
    <property type="match status" value="1"/>
</dbReference>
<feature type="binding site" evidence="7">
    <location>
        <position position="167"/>
    </location>
    <ligand>
        <name>substrate</name>
    </ligand>
</feature>
<evidence type="ECO:0000313" key="11">
    <source>
        <dbReference type="Proteomes" id="UP000267430"/>
    </source>
</evidence>
<name>A0A3S0UJ62_9BACI</name>
<dbReference type="PANTHER" id="PTHR10277">
    <property type="entry name" value="HOMOCITRATE SYNTHASE-RELATED"/>
    <property type="match status" value="1"/>
</dbReference>
<dbReference type="InterPro" id="IPR012425">
    <property type="entry name" value="DmpG_comm"/>
</dbReference>
<dbReference type="SUPFAM" id="SSF89000">
    <property type="entry name" value="post-HMGL domain-like"/>
    <property type="match status" value="1"/>
</dbReference>
<feature type="domain" description="Pyruvate carboxyltransferase" evidence="9">
    <location>
        <begin position="5"/>
        <end position="255"/>
    </location>
</feature>
<feature type="binding site" evidence="7">
    <location>
        <position position="196"/>
    </location>
    <ligand>
        <name>Mn(2+)</name>
        <dbReference type="ChEBI" id="CHEBI:29035"/>
    </ligand>
</feature>
<dbReference type="HAMAP" id="MF_01656">
    <property type="entry name" value="HOA"/>
    <property type="match status" value="1"/>
</dbReference>
<dbReference type="Pfam" id="PF00682">
    <property type="entry name" value="HMGL-like"/>
    <property type="match status" value="1"/>
</dbReference>
<protein>
    <recommendedName>
        <fullName evidence="7 8">4-hydroxy-2-oxovalerate aldolase</fullName>
        <shortName evidence="7">HOA</shortName>
        <ecNumber evidence="7 8">4.1.3.39</ecNumber>
    </recommendedName>
    <alternativeName>
        <fullName evidence="7">4-hydroxy-2-keto-pentanoic acid aldolase</fullName>
    </alternativeName>
    <alternativeName>
        <fullName evidence="7">4-hydroxy-2-oxopentanoate aldolase</fullName>
    </alternativeName>
</protein>
<dbReference type="InterPro" id="IPR017629">
    <property type="entry name" value="4OH_2_O-val_aldolase"/>
</dbReference>
<feature type="site" description="Transition state stabilizer" evidence="7">
    <location>
        <position position="13"/>
    </location>
</feature>
<dbReference type="CDD" id="cd07943">
    <property type="entry name" value="DRE_TIM_HOA"/>
    <property type="match status" value="1"/>
</dbReference>
<dbReference type="RefSeq" id="WP_126863102.1">
    <property type="nucleotide sequence ID" value="NZ_JAUSTX010000003.1"/>
</dbReference>
<keyword evidence="2 7" id="KW-0479">Metal-binding</keyword>
<dbReference type="SUPFAM" id="SSF51569">
    <property type="entry name" value="Aldolase"/>
    <property type="match status" value="1"/>
</dbReference>
<reference evidence="10 11" key="1">
    <citation type="submission" date="2018-12" db="EMBL/GenBank/DDBJ databases">
        <title>Bacillus chawlae sp. nov., Bacillus glennii sp. nov., and Bacillus saganii sp. nov. Isolated from the Vehicle Assembly Building at Kennedy Space Center where the Viking Spacecraft were Assembled.</title>
        <authorList>
            <person name="Seuylemezian A."/>
            <person name="Vaishampayan P."/>
        </authorList>
    </citation>
    <scope>NUCLEOTIDE SEQUENCE [LARGE SCALE GENOMIC DNA]</scope>
    <source>
        <strain evidence="10 11">L5</strain>
    </source>
</reference>
<evidence type="ECO:0000259" key="9">
    <source>
        <dbReference type="PROSITE" id="PS50991"/>
    </source>
</evidence>
<evidence type="ECO:0000256" key="4">
    <source>
        <dbReference type="ARBA" id="ARBA00023211"/>
    </source>
</evidence>
<dbReference type="NCBIfam" id="TIGR03217">
    <property type="entry name" value="4OH_2_O_val_ald"/>
    <property type="match status" value="1"/>
</dbReference>
<dbReference type="GO" id="GO:0030145">
    <property type="term" value="F:manganese ion binding"/>
    <property type="evidence" value="ECO:0007669"/>
    <property type="project" value="UniProtKB-UniRule"/>
</dbReference>
<sequence>MKRDLQIVDVTLRDGSHAMKHAFTEEQVRQVAKGLDQAGIEYLEVTHGDGLGGSSLQYGFSKVNEMKLIEAAAEECSQAKISVLLLPGIGIKEDLEDAVKAGAKMVRVATHVTEADVAKQHIELGRNLGLKTVGFLMMAHMAPIDKVVEQAKLFESYGAEIVYVTDSAGALLPHEVKERVSALKENLSCEIGFHGHNNLSLAMANTMAAIESGATYVDGSLRCLGAGSGNTQTEVMAAVFDRLGYKTGVELYPIMDVANNIVAKFMPRPQEVTGSSLIMGYSGVYSSFLLFTQEAAKKFNVDERDILVELGRMQAVGGQEDLIYEVAREFARSKKVPV</sequence>
<dbReference type="NCBIfam" id="NF006049">
    <property type="entry name" value="PRK08195.1"/>
    <property type="match status" value="1"/>
</dbReference>
<organism evidence="10 11">
    <name type="scientific">Peribacillus cavernae</name>
    <dbReference type="NCBI Taxonomy" id="1674310"/>
    <lineage>
        <taxon>Bacteria</taxon>
        <taxon>Bacillati</taxon>
        <taxon>Bacillota</taxon>
        <taxon>Bacilli</taxon>
        <taxon>Bacillales</taxon>
        <taxon>Bacillaceae</taxon>
        <taxon>Peribacillus</taxon>
    </lineage>
</organism>
<feature type="binding site" evidence="7">
    <location>
        <position position="285"/>
    </location>
    <ligand>
        <name>substrate</name>
    </ligand>
</feature>
<keyword evidence="5 7" id="KW-0456">Lyase</keyword>
<dbReference type="EC" id="4.1.3.39" evidence="7 8"/>
<dbReference type="Pfam" id="PF07836">
    <property type="entry name" value="DmpG_comm"/>
    <property type="match status" value="1"/>
</dbReference>
<gene>
    <name evidence="10" type="primary">dmpG</name>
    <name evidence="10" type="ORF">ELQ35_01625</name>
</gene>
<comment type="caution">
    <text evidence="10">The sequence shown here is derived from an EMBL/GenBank/DDBJ whole genome shotgun (WGS) entry which is preliminary data.</text>
</comment>